<sequence>MAGTLKNFYETLGVPRSATDEQIKTAYRKLILKFHPDKNVGDTYFEDWSKKIIEAFEVLSDPQLRAEYDQVYDEHKRAAKRTFQETATPPPPEPASTASAAEPEPAKEPFRPEAEEEPSENAPAFEEAAAEPAPIVEETTDQDAEMAAIKEQVPAYITAKQEYLRAEKNFKTIKQQKPAAASQKNNWPLIALCLLLIAGSVVWMIKAPPAKDKIATGPDGAVTLASKVMIVSAPKAFFYEDPQKLIKTNKYVTAGNKVSVSKKYKNYYYAVFHSIADPNYQVAGWINAADLQQ</sequence>
<protein>
    <recommendedName>
        <fullName evidence="2">J domain-containing protein</fullName>
    </recommendedName>
</protein>
<evidence type="ECO:0000313" key="4">
    <source>
        <dbReference type="Proteomes" id="UP000077667"/>
    </source>
</evidence>
<feature type="domain" description="J" evidence="2">
    <location>
        <begin position="7"/>
        <end position="72"/>
    </location>
</feature>
<dbReference type="PANTHER" id="PTHR43908:SF3">
    <property type="entry name" value="AT29763P-RELATED"/>
    <property type="match status" value="1"/>
</dbReference>
<dbReference type="SMART" id="SM00271">
    <property type="entry name" value="DnaJ"/>
    <property type="match status" value="1"/>
</dbReference>
<evidence type="ECO:0000259" key="2">
    <source>
        <dbReference type="PROSITE" id="PS50076"/>
    </source>
</evidence>
<dbReference type="Proteomes" id="UP000077667">
    <property type="component" value="Chromosome"/>
</dbReference>
<feature type="region of interest" description="Disordered" evidence="1">
    <location>
        <begin position="81"/>
        <end position="133"/>
    </location>
</feature>
<keyword evidence="4" id="KW-1185">Reference proteome</keyword>
<dbReference type="RefSeq" id="WP_067758481.1">
    <property type="nucleotide sequence ID" value="NZ_CP015772.1"/>
</dbReference>
<dbReference type="STRING" id="1176587.A8C56_16680"/>
<dbReference type="Pfam" id="PF00226">
    <property type="entry name" value="DnaJ"/>
    <property type="match status" value="1"/>
</dbReference>
<dbReference type="GO" id="GO:0030544">
    <property type="term" value="F:Hsp70 protein binding"/>
    <property type="evidence" value="ECO:0007669"/>
    <property type="project" value="TreeGrafter"/>
</dbReference>
<dbReference type="EMBL" id="CP015772">
    <property type="protein sequence ID" value="ANH82382.1"/>
    <property type="molecule type" value="Genomic_DNA"/>
</dbReference>
<evidence type="ECO:0000256" key="1">
    <source>
        <dbReference type="SAM" id="MobiDB-lite"/>
    </source>
</evidence>
<dbReference type="InterPro" id="IPR051100">
    <property type="entry name" value="DnaJ_subfamily_B/C"/>
</dbReference>
<accession>A0A1A9I6U7</accession>
<dbReference type="PANTHER" id="PTHR43908">
    <property type="entry name" value="AT29763P-RELATED"/>
    <property type="match status" value="1"/>
</dbReference>
<evidence type="ECO:0000313" key="3">
    <source>
        <dbReference type="EMBL" id="ANH82382.1"/>
    </source>
</evidence>
<gene>
    <name evidence="3" type="ORF">A8C56_16680</name>
</gene>
<feature type="compositionally biased region" description="Low complexity" evidence="1">
    <location>
        <begin position="120"/>
        <end position="133"/>
    </location>
</feature>
<dbReference type="PROSITE" id="PS50076">
    <property type="entry name" value="DNAJ_2"/>
    <property type="match status" value="1"/>
</dbReference>
<dbReference type="SUPFAM" id="SSF46565">
    <property type="entry name" value="Chaperone J-domain"/>
    <property type="match status" value="1"/>
</dbReference>
<organism evidence="3 4">
    <name type="scientific">Niabella ginsenosidivorans</name>
    <dbReference type="NCBI Taxonomy" id="1176587"/>
    <lineage>
        <taxon>Bacteria</taxon>
        <taxon>Pseudomonadati</taxon>
        <taxon>Bacteroidota</taxon>
        <taxon>Chitinophagia</taxon>
        <taxon>Chitinophagales</taxon>
        <taxon>Chitinophagaceae</taxon>
        <taxon>Niabella</taxon>
    </lineage>
</organism>
<dbReference type="InterPro" id="IPR001623">
    <property type="entry name" value="DnaJ_domain"/>
</dbReference>
<dbReference type="AlphaFoldDB" id="A0A1A9I6U7"/>
<dbReference type="OrthoDB" id="9779622at2"/>
<dbReference type="CDD" id="cd06257">
    <property type="entry name" value="DnaJ"/>
    <property type="match status" value="1"/>
</dbReference>
<reference evidence="3 4" key="1">
    <citation type="submission" date="2016-05" db="EMBL/GenBank/DDBJ databases">
        <title>Niabella ginsenosidivorans BS26 whole genome sequencing.</title>
        <authorList>
            <person name="Im W.T."/>
            <person name="Siddiqi M.Z."/>
        </authorList>
    </citation>
    <scope>NUCLEOTIDE SEQUENCE [LARGE SCALE GENOMIC DNA]</scope>
    <source>
        <strain evidence="3 4">BS26</strain>
    </source>
</reference>
<proteinExistence type="predicted"/>
<dbReference type="Gene3D" id="1.10.287.110">
    <property type="entry name" value="DnaJ domain"/>
    <property type="match status" value="1"/>
</dbReference>
<dbReference type="GO" id="GO:0071218">
    <property type="term" value="P:cellular response to misfolded protein"/>
    <property type="evidence" value="ECO:0007669"/>
    <property type="project" value="TreeGrafter"/>
</dbReference>
<feature type="compositionally biased region" description="Basic and acidic residues" evidence="1">
    <location>
        <begin position="104"/>
        <end position="113"/>
    </location>
</feature>
<dbReference type="InterPro" id="IPR036869">
    <property type="entry name" value="J_dom_sf"/>
</dbReference>
<name>A0A1A9I6U7_9BACT</name>
<dbReference type="KEGG" id="nia:A8C56_16680"/>
<dbReference type="PRINTS" id="PR00625">
    <property type="entry name" value="JDOMAIN"/>
</dbReference>